<dbReference type="PANTHER" id="PTHR36503:SF1">
    <property type="entry name" value="BLR2520 PROTEIN"/>
    <property type="match status" value="1"/>
</dbReference>
<proteinExistence type="predicted"/>
<evidence type="ECO:0000259" key="1">
    <source>
        <dbReference type="PROSITE" id="PS51819"/>
    </source>
</evidence>
<dbReference type="InterPro" id="IPR004360">
    <property type="entry name" value="Glyas_Fos-R_dOase_dom"/>
</dbReference>
<dbReference type="InterPro" id="IPR037523">
    <property type="entry name" value="VOC_core"/>
</dbReference>
<feature type="domain" description="VOC" evidence="1">
    <location>
        <begin position="4"/>
        <end position="125"/>
    </location>
</feature>
<comment type="caution">
    <text evidence="2">The sequence shown here is derived from an EMBL/GenBank/DDBJ whole genome shotgun (WGS) entry which is preliminary data.</text>
</comment>
<dbReference type="SUPFAM" id="SSF54593">
    <property type="entry name" value="Glyoxalase/Bleomycin resistance protein/Dihydroxybiphenyl dioxygenase"/>
    <property type="match status" value="1"/>
</dbReference>
<dbReference type="RefSeq" id="WP_189321691.1">
    <property type="nucleotide sequence ID" value="NZ_BMPQ01000004.1"/>
</dbReference>
<dbReference type="Gene3D" id="3.10.180.10">
    <property type="entry name" value="2,3-Dihydroxybiphenyl 1,2-Dioxygenase, domain 1"/>
    <property type="match status" value="1"/>
</dbReference>
<protein>
    <submittedName>
        <fullName evidence="2">Glyoxalase</fullName>
    </submittedName>
</protein>
<accession>A0A917QP92</accession>
<dbReference type="Pfam" id="PF00903">
    <property type="entry name" value="Glyoxalase"/>
    <property type="match status" value="1"/>
</dbReference>
<name>A0A917QP92_9ACTN</name>
<dbReference type="PROSITE" id="PS51819">
    <property type="entry name" value="VOC"/>
    <property type="match status" value="1"/>
</dbReference>
<dbReference type="EMBL" id="BMPQ01000004">
    <property type="protein sequence ID" value="GGK61257.1"/>
    <property type="molecule type" value="Genomic_DNA"/>
</dbReference>
<keyword evidence="3" id="KW-1185">Reference proteome</keyword>
<reference evidence="2" key="2">
    <citation type="submission" date="2020-09" db="EMBL/GenBank/DDBJ databases">
        <authorList>
            <person name="Sun Q."/>
            <person name="Ohkuma M."/>
        </authorList>
    </citation>
    <scope>NUCLEOTIDE SEQUENCE</scope>
    <source>
        <strain evidence="2">JCM 3035</strain>
    </source>
</reference>
<dbReference type="InterPro" id="IPR029068">
    <property type="entry name" value="Glyas_Bleomycin-R_OHBP_Dase"/>
</dbReference>
<dbReference type="Proteomes" id="UP000637788">
    <property type="component" value="Unassembled WGS sequence"/>
</dbReference>
<evidence type="ECO:0000313" key="3">
    <source>
        <dbReference type="Proteomes" id="UP000637788"/>
    </source>
</evidence>
<sequence>MEQRISLVTLGVSDVTRSRTFYEALGWRGQEVEETVFFQAGGLALVLWSREKLAADCGLTDGAATGFGGIALAHNVRSDAEVDDLLTAAERAGATITKPAATNAVGFYSGAFTDPDGHAWEIAHNPGFPLAEDGSLTLPDFGAS</sequence>
<evidence type="ECO:0000313" key="2">
    <source>
        <dbReference type="EMBL" id="GGK61257.1"/>
    </source>
</evidence>
<dbReference type="PANTHER" id="PTHR36503">
    <property type="entry name" value="BLR2520 PROTEIN"/>
    <property type="match status" value="1"/>
</dbReference>
<reference evidence="2" key="1">
    <citation type="journal article" date="2014" name="Int. J. Syst. Evol. Microbiol.">
        <title>Complete genome sequence of Corynebacterium casei LMG S-19264T (=DSM 44701T), isolated from a smear-ripened cheese.</title>
        <authorList>
            <consortium name="US DOE Joint Genome Institute (JGI-PGF)"/>
            <person name="Walter F."/>
            <person name="Albersmeier A."/>
            <person name="Kalinowski J."/>
            <person name="Ruckert C."/>
        </authorList>
    </citation>
    <scope>NUCLEOTIDE SEQUENCE</scope>
    <source>
        <strain evidence="2">JCM 3035</strain>
    </source>
</reference>
<organism evidence="2 3">
    <name type="scientific">Streptomyces flaveus</name>
    <dbReference type="NCBI Taxonomy" id="66370"/>
    <lineage>
        <taxon>Bacteria</taxon>
        <taxon>Bacillati</taxon>
        <taxon>Actinomycetota</taxon>
        <taxon>Actinomycetes</taxon>
        <taxon>Kitasatosporales</taxon>
        <taxon>Streptomycetaceae</taxon>
        <taxon>Streptomyces</taxon>
        <taxon>Streptomyces aurantiacus group</taxon>
    </lineage>
</organism>
<dbReference type="AlphaFoldDB" id="A0A917QP92"/>
<gene>
    <name evidence="2" type="ORF">GCM10010094_22200</name>
</gene>